<evidence type="ECO:0000256" key="3">
    <source>
        <dbReference type="ARBA" id="ARBA00022679"/>
    </source>
</evidence>
<reference evidence="11 12" key="1">
    <citation type="journal article" date="2024" name="Int. J. Mol. Sci.">
        <title>Exploration of Alicyclobacillus spp. Genome in Search of Antibiotic Resistance.</title>
        <authorList>
            <person name="Bucka-Kolendo J."/>
            <person name="Kiousi D.E."/>
            <person name="Dekowska A."/>
            <person name="Mikolajczuk-Szczyrba A."/>
            <person name="Karadedos D.M."/>
            <person name="Michael P."/>
            <person name="Galanis A."/>
            <person name="Sokolowska B."/>
        </authorList>
    </citation>
    <scope>NUCLEOTIDE SEQUENCE [LARGE SCALE GENOMIC DNA]</scope>
    <source>
        <strain evidence="11 12">KKP 3000</strain>
    </source>
</reference>
<evidence type="ECO:0000256" key="6">
    <source>
        <dbReference type="ARBA" id="ARBA00023098"/>
    </source>
</evidence>
<dbReference type="HAMAP" id="MF_01043">
    <property type="entry name" value="PlsY"/>
    <property type="match status" value="1"/>
</dbReference>
<dbReference type="InterPro" id="IPR003811">
    <property type="entry name" value="G3P_acylTferase_PlsY"/>
</dbReference>
<evidence type="ECO:0000313" key="11">
    <source>
        <dbReference type="EMBL" id="MFB5189417.1"/>
    </source>
</evidence>
<dbReference type="EMBL" id="JBDXSU010000002">
    <property type="protein sequence ID" value="MFB5189417.1"/>
    <property type="molecule type" value="Genomic_DNA"/>
</dbReference>
<dbReference type="Pfam" id="PF02660">
    <property type="entry name" value="G3P_acyltransf"/>
    <property type="match status" value="1"/>
</dbReference>
<evidence type="ECO:0000256" key="5">
    <source>
        <dbReference type="ARBA" id="ARBA00022989"/>
    </source>
</evidence>
<dbReference type="PANTHER" id="PTHR30309">
    <property type="entry name" value="INNER MEMBRANE PROTEIN YGIH"/>
    <property type="match status" value="1"/>
</dbReference>
<feature type="transmembrane region" description="Helical" evidence="10">
    <location>
        <begin position="6"/>
        <end position="31"/>
    </location>
</feature>
<feature type="transmembrane region" description="Helical" evidence="10">
    <location>
        <begin position="88"/>
        <end position="109"/>
    </location>
</feature>
<dbReference type="SMART" id="SM01207">
    <property type="entry name" value="G3P_acyltransf"/>
    <property type="match status" value="1"/>
</dbReference>
<keyword evidence="4 10" id="KW-0812">Transmembrane</keyword>
<proteinExistence type="inferred from homology"/>
<evidence type="ECO:0000313" key="12">
    <source>
        <dbReference type="Proteomes" id="UP001579974"/>
    </source>
</evidence>
<keyword evidence="1 10" id="KW-1003">Cell membrane</keyword>
<gene>
    <name evidence="10 11" type="primary">plsY</name>
    <name evidence="11" type="ORF">KKP3000_002425</name>
</gene>
<keyword evidence="8 10" id="KW-0594">Phospholipid biosynthesis</keyword>
<keyword evidence="6 10" id="KW-0443">Lipid metabolism</keyword>
<feature type="transmembrane region" description="Helical" evidence="10">
    <location>
        <begin position="121"/>
        <end position="141"/>
    </location>
</feature>
<comment type="subunit">
    <text evidence="10">Probably interacts with PlsX.</text>
</comment>
<evidence type="ECO:0000256" key="10">
    <source>
        <dbReference type="HAMAP-Rule" id="MF_01043"/>
    </source>
</evidence>
<keyword evidence="12" id="KW-1185">Reference proteome</keyword>
<feature type="transmembrane region" description="Helical" evidence="10">
    <location>
        <begin position="60"/>
        <end position="82"/>
    </location>
</feature>
<keyword evidence="7 10" id="KW-0472">Membrane</keyword>
<dbReference type="EC" id="2.3.1.275" evidence="10"/>
<evidence type="ECO:0000256" key="9">
    <source>
        <dbReference type="ARBA" id="ARBA00023264"/>
    </source>
</evidence>
<comment type="catalytic activity">
    <reaction evidence="10">
        <text>an acyl phosphate + sn-glycerol 3-phosphate = a 1-acyl-sn-glycero-3-phosphate + phosphate</text>
        <dbReference type="Rhea" id="RHEA:34075"/>
        <dbReference type="ChEBI" id="CHEBI:43474"/>
        <dbReference type="ChEBI" id="CHEBI:57597"/>
        <dbReference type="ChEBI" id="CHEBI:57970"/>
        <dbReference type="ChEBI" id="CHEBI:59918"/>
        <dbReference type="EC" id="2.3.1.275"/>
    </reaction>
</comment>
<dbReference type="PANTHER" id="PTHR30309:SF0">
    <property type="entry name" value="GLYCEROL-3-PHOSPHATE ACYLTRANSFERASE-RELATED"/>
    <property type="match status" value="1"/>
</dbReference>
<evidence type="ECO:0000256" key="4">
    <source>
        <dbReference type="ARBA" id="ARBA00022692"/>
    </source>
</evidence>
<comment type="caution">
    <text evidence="11">The sequence shown here is derived from an EMBL/GenBank/DDBJ whole genome shotgun (WGS) entry which is preliminary data.</text>
</comment>
<dbReference type="NCBIfam" id="TIGR00023">
    <property type="entry name" value="glycerol-3-phosphate 1-O-acyltransferase PlsY"/>
    <property type="match status" value="1"/>
</dbReference>
<comment type="function">
    <text evidence="10">Catalyzes the transfer of an acyl group from acyl-phosphate (acyl-PO(4)) to glycerol-3-phosphate (G3P) to form lysophosphatidic acid (LPA). This enzyme utilizes acyl-phosphate as fatty acyl donor, but not acyl-CoA or acyl-ACP.</text>
</comment>
<evidence type="ECO:0000256" key="8">
    <source>
        <dbReference type="ARBA" id="ARBA00023209"/>
    </source>
</evidence>
<evidence type="ECO:0000256" key="7">
    <source>
        <dbReference type="ARBA" id="ARBA00023136"/>
    </source>
</evidence>
<evidence type="ECO:0000256" key="2">
    <source>
        <dbReference type="ARBA" id="ARBA00022516"/>
    </source>
</evidence>
<comment type="similarity">
    <text evidence="10">Belongs to the PlsY family.</text>
</comment>
<comment type="pathway">
    <text evidence="10">Lipid metabolism; phospholipid metabolism.</text>
</comment>
<dbReference type="Proteomes" id="UP001579974">
    <property type="component" value="Unassembled WGS sequence"/>
</dbReference>
<dbReference type="GO" id="GO:0004366">
    <property type="term" value="F:glycerol-3-phosphate O-acyltransferase activity"/>
    <property type="evidence" value="ECO:0007669"/>
    <property type="project" value="UniProtKB-EC"/>
</dbReference>
<comment type="subcellular location">
    <subcellularLocation>
        <location evidence="10">Cell membrane</location>
        <topology evidence="10">Multi-pass membrane protein</topology>
    </subcellularLocation>
</comment>
<organism evidence="11 12">
    <name type="scientific">Alicyclobacillus fastidiosus</name>
    <dbReference type="NCBI Taxonomy" id="392011"/>
    <lineage>
        <taxon>Bacteria</taxon>
        <taxon>Bacillati</taxon>
        <taxon>Bacillota</taxon>
        <taxon>Bacilli</taxon>
        <taxon>Bacillales</taxon>
        <taxon>Alicyclobacillaceae</taxon>
        <taxon>Alicyclobacillus</taxon>
    </lineage>
</organism>
<accession>A0ABV5AB45</accession>
<keyword evidence="2 10" id="KW-0444">Lipid biosynthesis</keyword>
<feature type="transmembrane region" description="Helical" evidence="10">
    <location>
        <begin position="147"/>
        <end position="165"/>
    </location>
</feature>
<name>A0ABV5AB45_9BACL</name>
<sequence length="210" mass="22541">MGDENVIVLWSILGIVIAYLIGSISTSTIVVRLVSGKDIRHHGSGNAGATNTLRMLGTKWGIAVLIVDAVKGMIALWVVYGLAHANPVALALSAIAVVVGHNWPIFFGFRGGKGIATTIGVLLWMAPLMTIIAGILCLIVIALTRYVSLGSLILTILIPILLGVFTPSHESALWASIVLALLSIYRHRENVVRLLSGKERKLFDKTSDHF</sequence>
<keyword evidence="5 10" id="KW-1133">Transmembrane helix</keyword>
<keyword evidence="3 10" id="KW-0808">Transferase</keyword>
<protein>
    <recommendedName>
        <fullName evidence="10">Glycerol-3-phosphate acyltransferase</fullName>
    </recommendedName>
    <alternativeName>
        <fullName evidence="10">Acyl-PO4 G3P acyltransferase</fullName>
    </alternativeName>
    <alternativeName>
        <fullName evidence="10">Acyl-phosphate--glycerol-3-phosphate acyltransferase</fullName>
    </alternativeName>
    <alternativeName>
        <fullName evidence="10">G3P acyltransferase</fullName>
        <shortName evidence="10">GPAT</shortName>
        <ecNumber evidence="10">2.3.1.275</ecNumber>
    </alternativeName>
    <alternativeName>
        <fullName evidence="10">Lysophosphatidic acid synthase</fullName>
        <shortName evidence="10">LPA synthase</shortName>
    </alternativeName>
</protein>
<keyword evidence="9 10" id="KW-1208">Phospholipid metabolism</keyword>
<keyword evidence="11" id="KW-0012">Acyltransferase</keyword>
<evidence type="ECO:0000256" key="1">
    <source>
        <dbReference type="ARBA" id="ARBA00022475"/>
    </source>
</evidence>